<keyword evidence="1 12" id="KW-0723">Serine/threonine-protein kinase</keyword>
<comment type="caution">
    <text evidence="15">The sequence shown here is derived from an EMBL/GenBank/DDBJ whole genome shotgun (WGS) entry which is preliminary data.</text>
</comment>
<dbReference type="AlphaFoldDB" id="A0AA35TTR4"/>
<dbReference type="Gene3D" id="1.10.510.10">
    <property type="entry name" value="Transferase(Phosphotransferase) domain 1"/>
    <property type="match status" value="1"/>
</dbReference>
<evidence type="ECO:0000256" key="8">
    <source>
        <dbReference type="ARBA" id="ARBA00049014"/>
    </source>
</evidence>
<dbReference type="GO" id="GO:0005524">
    <property type="term" value="F:ATP binding"/>
    <property type="evidence" value="ECO:0007669"/>
    <property type="project" value="UniProtKB-UniRule"/>
</dbReference>
<evidence type="ECO:0000256" key="2">
    <source>
        <dbReference type="ARBA" id="ARBA00022679"/>
    </source>
</evidence>
<evidence type="ECO:0000256" key="12">
    <source>
        <dbReference type="RuleBase" id="RU000304"/>
    </source>
</evidence>
<evidence type="ECO:0000313" key="15">
    <source>
        <dbReference type="EMBL" id="CAI8054305.1"/>
    </source>
</evidence>
<evidence type="ECO:0000256" key="5">
    <source>
        <dbReference type="ARBA" id="ARBA00022840"/>
    </source>
</evidence>
<dbReference type="PROSITE" id="PS00107">
    <property type="entry name" value="PROTEIN_KINASE_ATP"/>
    <property type="match status" value="1"/>
</dbReference>
<dbReference type="Gene3D" id="3.30.200.20">
    <property type="entry name" value="Phosphorylase Kinase, domain 1"/>
    <property type="match status" value="1"/>
</dbReference>
<evidence type="ECO:0000256" key="3">
    <source>
        <dbReference type="ARBA" id="ARBA00022741"/>
    </source>
</evidence>
<accession>A0AA35TTR4</accession>
<comment type="catalytic activity">
    <reaction evidence="10">
        <text>L-tyrosyl-[protein] + ATP = O-phospho-L-tyrosyl-[protein] + ADP + H(+)</text>
        <dbReference type="Rhea" id="RHEA:10596"/>
        <dbReference type="Rhea" id="RHEA-COMP:10136"/>
        <dbReference type="Rhea" id="RHEA-COMP:20101"/>
        <dbReference type="ChEBI" id="CHEBI:15378"/>
        <dbReference type="ChEBI" id="CHEBI:30616"/>
        <dbReference type="ChEBI" id="CHEBI:46858"/>
        <dbReference type="ChEBI" id="CHEBI:61978"/>
        <dbReference type="ChEBI" id="CHEBI:456216"/>
        <dbReference type="EC" id="2.7.12.2"/>
    </reaction>
</comment>
<dbReference type="InterPro" id="IPR008271">
    <property type="entry name" value="Ser/Thr_kinase_AS"/>
</dbReference>
<dbReference type="InterPro" id="IPR017441">
    <property type="entry name" value="Protein_kinase_ATP_BS"/>
</dbReference>
<dbReference type="Pfam" id="PF00069">
    <property type="entry name" value="Pkinase"/>
    <property type="match status" value="1"/>
</dbReference>
<evidence type="ECO:0000256" key="10">
    <source>
        <dbReference type="ARBA" id="ARBA00051693"/>
    </source>
</evidence>
<comment type="catalytic activity">
    <reaction evidence="9">
        <text>L-threonyl-[protein] + ATP = O-phospho-L-threonyl-[protein] + ADP + H(+)</text>
        <dbReference type="Rhea" id="RHEA:46608"/>
        <dbReference type="Rhea" id="RHEA-COMP:11060"/>
        <dbReference type="Rhea" id="RHEA-COMP:11605"/>
        <dbReference type="ChEBI" id="CHEBI:15378"/>
        <dbReference type="ChEBI" id="CHEBI:30013"/>
        <dbReference type="ChEBI" id="CHEBI:30616"/>
        <dbReference type="ChEBI" id="CHEBI:61977"/>
        <dbReference type="ChEBI" id="CHEBI:456216"/>
        <dbReference type="EC" id="2.7.12.2"/>
    </reaction>
</comment>
<proteinExistence type="inferred from homology"/>
<feature type="binding site" evidence="11">
    <location>
        <position position="180"/>
    </location>
    <ligand>
        <name>ATP</name>
        <dbReference type="ChEBI" id="CHEBI:30616"/>
    </ligand>
</feature>
<keyword evidence="2" id="KW-0808">Transferase</keyword>
<dbReference type="GO" id="GO:0004674">
    <property type="term" value="F:protein serine/threonine kinase activity"/>
    <property type="evidence" value="ECO:0007669"/>
    <property type="project" value="UniProtKB-KW"/>
</dbReference>
<organism evidence="15 16">
    <name type="scientific">Geodia barretti</name>
    <name type="common">Barrett's horny sponge</name>
    <dbReference type="NCBI Taxonomy" id="519541"/>
    <lineage>
        <taxon>Eukaryota</taxon>
        <taxon>Metazoa</taxon>
        <taxon>Porifera</taxon>
        <taxon>Demospongiae</taxon>
        <taxon>Heteroscleromorpha</taxon>
        <taxon>Tetractinellida</taxon>
        <taxon>Astrophorina</taxon>
        <taxon>Geodiidae</taxon>
        <taxon>Geodia</taxon>
    </lineage>
</organism>
<feature type="region of interest" description="Disordered" evidence="13">
    <location>
        <begin position="1"/>
        <end position="26"/>
    </location>
</feature>
<comment type="similarity">
    <text evidence="6">Belongs to the protein kinase superfamily. STE Ser/Thr protein kinase family. MAP kinase kinase subfamily.</text>
</comment>
<dbReference type="SMART" id="SM00220">
    <property type="entry name" value="S_TKc"/>
    <property type="match status" value="1"/>
</dbReference>
<evidence type="ECO:0000256" key="9">
    <source>
        <dbReference type="ARBA" id="ARBA00049299"/>
    </source>
</evidence>
<dbReference type="FunFam" id="1.10.510.10:FF:000432">
    <property type="entry name" value="mitogen-activated protein kinase kinase 3"/>
    <property type="match status" value="1"/>
</dbReference>
<dbReference type="FunFam" id="3.30.200.20:FF:000040">
    <property type="entry name" value="Dual specificity mitogen-activated protein kinase kinase"/>
    <property type="match status" value="1"/>
</dbReference>
<gene>
    <name evidence="15" type="ORF">GBAR_LOCUS29655</name>
</gene>
<evidence type="ECO:0000256" key="7">
    <source>
        <dbReference type="ARBA" id="ARBA00038999"/>
    </source>
</evidence>
<dbReference type="InterPro" id="IPR011009">
    <property type="entry name" value="Kinase-like_dom_sf"/>
</dbReference>
<name>A0AA35TTR4_GEOBA</name>
<dbReference type="GO" id="GO:0004708">
    <property type="term" value="F:MAP kinase kinase activity"/>
    <property type="evidence" value="ECO:0007669"/>
    <property type="project" value="UniProtKB-EC"/>
</dbReference>
<protein>
    <recommendedName>
        <fullName evidence="7">mitogen-activated protein kinase kinase</fullName>
        <ecNumber evidence="7">2.7.12.2</ecNumber>
    </recommendedName>
</protein>
<dbReference type="EMBL" id="CASHTH010004166">
    <property type="protein sequence ID" value="CAI8054305.1"/>
    <property type="molecule type" value="Genomic_DNA"/>
</dbReference>
<dbReference type="PANTHER" id="PTHR48013:SF15">
    <property type="entry name" value="DUAL SPECIFICITY MITOGEN-ACTIVATED PROTEIN KINASE KINASE 4"/>
    <property type="match status" value="1"/>
</dbReference>
<evidence type="ECO:0000256" key="13">
    <source>
        <dbReference type="SAM" id="MobiDB-lite"/>
    </source>
</evidence>
<evidence type="ECO:0000313" key="16">
    <source>
        <dbReference type="Proteomes" id="UP001174909"/>
    </source>
</evidence>
<evidence type="ECO:0000256" key="4">
    <source>
        <dbReference type="ARBA" id="ARBA00022777"/>
    </source>
</evidence>
<dbReference type="PROSITE" id="PS00108">
    <property type="entry name" value="PROTEIN_KINASE_ST"/>
    <property type="match status" value="1"/>
</dbReference>
<feature type="compositionally biased region" description="Low complexity" evidence="13">
    <location>
        <begin position="85"/>
        <end position="98"/>
    </location>
</feature>
<evidence type="ECO:0000256" key="11">
    <source>
        <dbReference type="PROSITE-ProRule" id="PRU10141"/>
    </source>
</evidence>
<feature type="region of interest" description="Disordered" evidence="13">
    <location>
        <begin position="77"/>
        <end position="121"/>
    </location>
</feature>
<dbReference type="InterPro" id="IPR000719">
    <property type="entry name" value="Prot_kinase_dom"/>
</dbReference>
<feature type="domain" description="Protein kinase" evidence="14">
    <location>
        <begin position="150"/>
        <end position="413"/>
    </location>
</feature>
<comment type="catalytic activity">
    <reaction evidence="8">
        <text>L-seryl-[protein] + ATP = O-phospho-L-seryl-[protein] + ADP + H(+)</text>
        <dbReference type="Rhea" id="RHEA:17989"/>
        <dbReference type="Rhea" id="RHEA-COMP:9863"/>
        <dbReference type="Rhea" id="RHEA-COMP:11604"/>
        <dbReference type="ChEBI" id="CHEBI:15378"/>
        <dbReference type="ChEBI" id="CHEBI:29999"/>
        <dbReference type="ChEBI" id="CHEBI:30616"/>
        <dbReference type="ChEBI" id="CHEBI:83421"/>
        <dbReference type="ChEBI" id="CHEBI:456216"/>
        <dbReference type="EC" id="2.7.12.2"/>
    </reaction>
</comment>
<sequence>DSALPHAQHARPARCAQSHTYSSPEKKRASFYLTLLSTRSQEPEGTIEASVRPVNVYNPGKMSAKPAQLKKMNLSKQPRLPGLKTPGSATTPTPTKPTNGGDLINSASTPTPPPAASQRALSNPGLAMDELVIKGKVSPFQKYRFTPDDLEELGPLGAGNYGTVLKMNHKATGTEMAVKKIPVPELRVNQKDNIVELAVVMGTGTCPDIVEYYGCLIREGDVWICMELLDSSMDKISDRVYQQLQSTIPEEILGKMTVSVIRALNYLKTDMKIIHRDVKPSNVLVNCLGQFKLCDFGIAGQLVDSIALTRDVGCRPYMAPERIDPSTAGIGYTIQSDVWSFGITLVELALGSFPYGKWTTIFEQLNAVVNGPAPNLPENDRYSPELREFGAACLMKTATERPDYEKLMEYEFFKKYITAEVGVATWLKNIGIIE</sequence>
<evidence type="ECO:0000256" key="1">
    <source>
        <dbReference type="ARBA" id="ARBA00022527"/>
    </source>
</evidence>
<reference evidence="15" key="1">
    <citation type="submission" date="2023-03" db="EMBL/GenBank/DDBJ databases">
        <authorList>
            <person name="Steffen K."/>
            <person name="Cardenas P."/>
        </authorList>
    </citation>
    <scope>NUCLEOTIDE SEQUENCE</scope>
</reference>
<evidence type="ECO:0000256" key="6">
    <source>
        <dbReference type="ARBA" id="ARBA00038035"/>
    </source>
</evidence>
<keyword evidence="16" id="KW-1185">Reference proteome</keyword>
<dbReference type="EC" id="2.7.12.2" evidence="7"/>
<keyword evidence="4 15" id="KW-0418">Kinase</keyword>
<dbReference type="PANTHER" id="PTHR48013">
    <property type="entry name" value="DUAL SPECIFICITY MITOGEN-ACTIVATED PROTEIN KINASE KINASE 5-RELATED"/>
    <property type="match status" value="1"/>
</dbReference>
<keyword evidence="5 11" id="KW-0067">ATP-binding</keyword>
<dbReference type="SUPFAM" id="SSF56112">
    <property type="entry name" value="Protein kinase-like (PK-like)"/>
    <property type="match status" value="1"/>
</dbReference>
<keyword evidence="3 11" id="KW-0547">Nucleotide-binding</keyword>
<dbReference type="Proteomes" id="UP001174909">
    <property type="component" value="Unassembled WGS sequence"/>
</dbReference>
<dbReference type="PROSITE" id="PS50011">
    <property type="entry name" value="PROTEIN_KINASE_DOM"/>
    <property type="match status" value="1"/>
</dbReference>
<feature type="non-terminal residue" evidence="15">
    <location>
        <position position="1"/>
    </location>
</feature>
<evidence type="ECO:0000259" key="14">
    <source>
        <dbReference type="PROSITE" id="PS50011"/>
    </source>
</evidence>